<name>C6RDC5_9BACT</name>
<dbReference type="Gene3D" id="1.25.40.20">
    <property type="entry name" value="Ankyrin repeat-containing domain"/>
    <property type="match status" value="1"/>
</dbReference>
<organism evidence="4 5">
    <name type="scientific">Campylobacter showae RM3277</name>
    <dbReference type="NCBI Taxonomy" id="553219"/>
    <lineage>
        <taxon>Bacteria</taxon>
        <taxon>Pseudomonadati</taxon>
        <taxon>Campylobacterota</taxon>
        <taxon>Epsilonproteobacteria</taxon>
        <taxon>Campylobacterales</taxon>
        <taxon>Campylobacteraceae</taxon>
        <taxon>Campylobacter</taxon>
    </lineage>
</organism>
<dbReference type="SMART" id="SM00248">
    <property type="entry name" value="ANK"/>
    <property type="match status" value="3"/>
</dbReference>
<dbReference type="PANTHER" id="PTHR24201">
    <property type="entry name" value="ANK_REP_REGION DOMAIN-CONTAINING PROTEIN"/>
    <property type="match status" value="1"/>
</dbReference>
<feature type="repeat" description="ANK" evidence="3">
    <location>
        <begin position="80"/>
        <end position="112"/>
    </location>
</feature>
<dbReference type="Pfam" id="PF12796">
    <property type="entry name" value="Ank_2"/>
    <property type="match status" value="1"/>
</dbReference>
<dbReference type="InterPro" id="IPR050776">
    <property type="entry name" value="Ank_Repeat/CDKN_Inhibitor"/>
</dbReference>
<dbReference type="eggNOG" id="COG0666">
    <property type="taxonomic scope" value="Bacteria"/>
</dbReference>
<sequence>MTNLTQAEEQRYSELCAMALDFARQDEADELEKMIKAGLSVNLKSAKGDTLLMLASYNNALNTVNMLLSNGARVDERNDRGQTPLAGAAFKGHLDVVKALANAGADIEANNGLGMTPCTFAVMFGRSETAKFLLSKRKKENIFQKLAVKFLEIFSNKSAKIA</sequence>
<dbReference type="GeneID" id="60990616"/>
<dbReference type="SUPFAM" id="SSF48403">
    <property type="entry name" value="Ankyrin repeat"/>
    <property type="match status" value="1"/>
</dbReference>
<evidence type="ECO:0000313" key="5">
    <source>
        <dbReference type="Proteomes" id="UP000003107"/>
    </source>
</evidence>
<dbReference type="EMBL" id="ACVQ01000005">
    <property type="protein sequence ID" value="EET80692.1"/>
    <property type="molecule type" value="Genomic_DNA"/>
</dbReference>
<evidence type="ECO:0000313" key="4">
    <source>
        <dbReference type="EMBL" id="EET80692.1"/>
    </source>
</evidence>
<evidence type="ECO:0000256" key="1">
    <source>
        <dbReference type="ARBA" id="ARBA00022737"/>
    </source>
</evidence>
<comment type="caution">
    <text evidence="4">The sequence shown here is derived from an EMBL/GenBank/DDBJ whole genome shotgun (WGS) entry which is preliminary data.</text>
</comment>
<dbReference type="RefSeq" id="WP_002946792.1">
    <property type="nucleotide sequence ID" value="NZ_ACVQ01000005.1"/>
</dbReference>
<keyword evidence="5" id="KW-1185">Reference proteome</keyword>
<dbReference type="InterPro" id="IPR036770">
    <property type="entry name" value="Ankyrin_rpt-contain_sf"/>
</dbReference>
<proteinExistence type="predicted"/>
<gene>
    <name evidence="4" type="ORF">CAMSH0001_1841</name>
</gene>
<dbReference type="AlphaFoldDB" id="C6RDC5"/>
<feature type="repeat" description="ANK" evidence="3">
    <location>
        <begin position="47"/>
        <end position="79"/>
    </location>
</feature>
<reference evidence="4 5" key="1">
    <citation type="submission" date="2009-07" db="EMBL/GenBank/DDBJ databases">
        <authorList>
            <person name="Madupu R."/>
            <person name="Sebastian Y."/>
            <person name="Durkin A.S."/>
            <person name="Torralba M."/>
            <person name="Methe B."/>
            <person name="Sutton G.G."/>
            <person name="Strausberg R.L."/>
            <person name="Nelson K.E."/>
        </authorList>
    </citation>
    <scope>NUCLEOTIDE SEQUENCE [LARGE SCALE GENOMIC DNA]</scope>
    <source>
        <strain evidence="4 5">RM3277</strain>
    </source>
</reference>
<dbReference type="Proteomes" id="UP000003107">
    <property type="component" value="Unassembled WGS sequence"/>
</dbReference>
<dbReference type="STRING" id="553219.CAMSH0001_1841"/>
<dbReference type="OrthoDB" id="671583at2"/>
<keyword evidence="2 3" id="KW-0040">ANK repeat</keyword>
<dbReference type="PROSITE" id="PS50088">
    <property type="entry name" value="ANK_REPEAT"/>
    <property type="match status" value="2"/>
</dbReference>
<dbReference type="PROSITE" id="PS50297">
    <property type="entry name" value="ANK_REP_REGION"/>
    <property type="match status" value="2"/>
</dbReference>
<dbReference type="InterPro" id="IPR002110">
    <property type="entry name" value="Ankyrin_rpt"/>
</dbReference>
<evidence type="ECO:0000256" key="2">
    <source>
        <dbReference type="ARBA" id="ARBA00023043"/>
    </source>
</evidence>
<keyword evidence="1" id="KW-0677">Repeat</keyword>
<accession>C6RDC5</accession>
<evidence type="ECO:0000256" key="3">
    <source>
        <dbReference type="PROSITE-ProRule" id="PRU00023"/>
    </source>
</evidence>
<protein>
    <submittedName>
        <fullName evidence="4">Ankyrin repeat protein</fullName>
    </submittedName>
</protein>